<dbReference type="VEuPathDB" id="FungiDB:PPTG_22347"/>
<dbReference type="EMBL" id="KI669575">
    <property type="protein sequence ID" value="ETN13390.1"/>
    <property type="molecule type" value="Genomic_DNA"/>
</dbReference>
<accession>W2QMC4</accession>
<dbReference type="GeneID" id="20190946"/>
<protein>
    <submittedName>
        <fullName evidence="1">Uncharacterized protein</fullName>
    </submittedName>
</protein>
<dbReference type="RefSeq" id="XP_008901635.1">
    <property type="nucleotide sequence ID" value="XM_008903387.1"/>
</dbReference>
<dbReference type="Proteomes" id="UP000018817">
    <property type="component" value="Unassembled WGS sequence"/>
</dbReference>
<proteinExistence type="predicted"/>
<dbReference type="AlphaFoldDB" id="W2QMC4"/>
<evidence type="ECO:0000313" key="1">
    <source>
        <dbReference type="EMBL" id="ETN13390.1"/>
    </source>
</evidence>
<reference evidence="1 2" key="2">
    <citation type="submission" date="2013-11" db="EMBL/GenBank/DDBJ databases">
        <title>The Genome Sequence of Phytophthora parasitica INRA-310.</title>
        <authorList>
            <consortium name="The Broad Institute Genomics Platform"/>
            <person name="Russ C."/>
            <person name="Tyler B."/>
            <person name="Panabieres F."/>
            <person name="Shan W."/>
            <person name="Tripathy S."/>
            <person name="Grunwald N."/>
            <person name="Machado M."/>
            <person name="Johnson C.S."/>
            <person name="Arredondo F."/>
            <person name="Hong C."/>
            <person name="Coffey M."/>
            <person name="Young S.K."/>
            <person name="Zeng Q."/>
            <person name="Gargeya S."/>
            <person name="Fitzgerald M."/>
            <person name="Abouelleil A."/>
            <person name="Alvarado L."/>
            <person name="Chapman S.B."/>
            <person name="Gainer-Dewar J."/>
            <person name="Goldberg J."/>
            <person name="Griggs A."/>
            <person name="Gujja S."/>
            <person name="Hansen M."/>
            <person name="Howarth C."/>
            <person name="Imamovic A."/>
            <person name="Ireland A."/>
            <person name="Larimer J."/>
            <person name="McCowan C."/>
            <person name="Murphy C."/>
            <person name="Pearson M."/>
            <person name="Poon T.W."/>
            <person name="Priest M."/>
            <person name="Roberts A."/>
            <person name="Saif S."/>
            <person name="Shea T."/>
            <person name="Sykes S."/>
            <person name="Wortman J."/>
            <person name="Nusbaum C."/>
            <person name="Birren B."/>
        </authorList>
    </citation>
    <scope>NUCLEOTIDE SEQUENCE [LARGE SCALE GENOMIC DNA]</scope>
    <source>
        <strain evidence="1 2">INRA-310</strain>
    </source>
</reference>
<reference evidence="2" key="1">
    <citation type="submission" date="2011-12" db="EMBL/GenBank/DDBJ databases">
        <authorList>
            <consortium name="The Broad Institute Genome Sequencing Platform"/>
            <person name="Russ C."/>
            <person name="Tyler B."/>
            <person name="Panabieres F."/>
            <person name="Shan W."/>
            <person name="Tripathy S."/>
            <person name="Grunwald N."/>
            <person name="Machado M."/>
            <person name="Young S.K."/>
            <person name="Zeng Q."/>
            <person name="Gargeya S."/>
            <person name="Fitzgerald M."/>
            <person name="Haas B."/>
            <person name="Abouelleil A."/>
            <person name="Alvarado L."/>
            <person name="Arachchi H.M."/>
            <person name="Berlin A."/>
            <person name="Chapman S.B."/>
            <person name="Gearin G."/>
            <person name="Goldberg J."/>
            <person name="Griggs A."/>
            <person name="Gujja S."/>
            <person name="Hansen M."/>
            <person name="Heiman D."/>
            <person name="Howarth C."/>
            <person name="Larimer J."/>
            <person name="Lui A."/>
            <person name="MacDonald P.J.P."/>
            <person name="McCowen C."/>
            <person name="Montmayeur A."/>
            <person name="Murphy C."/>
            <person name="Neiman D."/>
            <person name="Pearson M."/>
            <person name="Priest M."/>
            <person name="Roberts A."/>
            <person name="Saif S."/>
            <person name="Shea T."/>
            <person name="Sisk P."/>
            <person name="Stolte C."/>
            <person name="Sykes S."/>
            <person name="Wortman J."/>
            <person name="Nusbaum C."/>
            <person name="Birren B."/>
        </authorList>
    </citation>
    <scope>NUCLEOTIDE SEQUENCE [LARGE SCALE GENOMIC DNA]</scope>
    <source>
        <strain evidence="2">INRA-310</strain>
    </source>
</reference>
<organism evidence="1 2">
    <name type="scientific">Phytophthora nicotianae (strain INRA-310)</name>
    <name type="common">Phytophthora parasitica</name>
    <dbReference type="NCBI Taxonomy" id="761204"/>
    <lineage>
        <taxon>Eukaryota</taxon>
        <taxon>Sar</taxon>
        <taxon>Stramenopiles</taxon>
        <taxon>Oomycota</taxon>
        <taxon>Peronosporomycetes</taxon>
        <taxon>Peronosporales</taxon>
        <taxon>Peronosporaceae</taxon>
        <taxon>Phytophthora</taxon>
    </lineage>
</organism>
<name>W2QMC4_PHYN3</name>
<dbReference type="OrthoDB" id="146504at2759"/>
<gene>
    <name evidence="1" type="ORF">PPTG_22347</name>
</gene>
<evidence type="ECO:0000313" key="2">
    <source>
        <dbReference type="Proteomes" id="UP000018817"/>
    </source>
</evidence>
<sequence length="131" mass="14839">MVVAVPPGTAYAHCRFGAMRLLKRDILGYTTVRVPVFLCELRAQFEQRDAPCASSRSFVQALRLHSVLGLVRPHHIRNVLHQDVLRLRRISMGRKSFPTKSETSLVLAHPGGFKVHYPLDNSTCRVASHRR</sequence>